<feature type="transmembrane region" description="Helical" evidence="2">
    <location>
        <begin position="95"/>
        <end position="114"/>
    </location>
</feature>
<keyword evidence="2" id="KW-1133">Transmembrane helix</keyword>
<feature type="transmembrane region" description="Helical" evidence="2">
    <location>
        <begin position="225"/>
        <end position="243"/>
    </location>
</feature>
<feature type="transmembrane region" description="Helical" evidence="2">
    <location>
        <begin position="126"/>
        <end position="145"/>
    </location>
</feature>
<reference evidence="3 4" key="1">
    <citation type="submission" date="2020-07" db="EMBL/GenBank/DDBJ databases">
        <title>Sequencing the genomes of 1000 actinobacteria strains.</title>
        <authorList>
            <person name="Klenk H.-P."/>
        </authorList>
    </citation>
    <scope>NUCLEOTIDE SEQUENCE [LARGE SCALE GENOMIC DNA]</scope>
    <source>
        <strain evidence="3 4">DSM 45763</strain>
    </source>
</reference>
<gene>
    <name evidence="3" type="ORF">HDA43_002205</name>
</gene>
<evidence type="ECO:0000256" key="2">
    <source>
        <dbReference type="SAM" id="Phobius"/>
    </source>
</evidence>
<dbReference type="Proteomes" id="UP000576393">
    <property type="component" value="Unassembled WGS sequence"/>
</dbReference>
<dbReference type="EMBL" id="JACCCO010000001">
    <property type="protein sequence ID" value="NYF40046.1"/>
    <property type="molecule type" value="Genomic_DNA"/>
</dbReference>
<accession>A0A852UWN6</accession>
<keyword evidence="4" id="KW-1185">Reference proteome</keyword>
<protein>
    <recommendedName>
        <fullName evidence="5">Dolichyl-phosphate-mannose-protein mannosyltransferase</fullName>
    </recommendedName>
</protein>
<feature type="region of interest" description="Disordered" evidence="1">
    <location>
        <begin position="1"/>
        <end position="26"/>
    </location>
</feature>
<evidence type="ECO:0000313" key="3">
    <source>
        <dbReference type="EMBL" id="NYF40046.1"/>
    </source>
</evidence>
<feature type="compositionally biased region" description="Gly residues" evidence="1">
    <location>
        <begin position="15"/>
        <end position="26"/>
    </location>
</feature>
<dbReference type="RefSeq" id="WP_179819603.1">
    <property type="nucleotide sequence ID" value="NZ_JACCCO010000001.1"/>
</dbReference>
<evidence type="ECO:0000313" key="4">
    <source>
        <dbReference type="Proteomes" id="UP000576393"/>
    </source>
</evidence>
<name>A0A852UWN6_9ACTN</name>
<organism evidence="3 4">
    <name type="scientific">Streptosporangium sandarakinum</name>
    <dbReference type="NCBI Taxonomy" id="1260955"/>
    <lineage>
        <taxon>Bacteria</taxon>
        <taxon>Bacillati</taxon>
        <taxon>Actinomycetota</taxon>
        <taxon>Actinomycetes</taxon>
        <taxon>Streptosporangiales</taxon>
        <taxon>Streptosporangiaceae</taxon>
        <taxon>Streptosporangium</taxon>
    </lineage>
</organism>
<keyword evidence="2" id="KW-0472">Membrane</keyword>
<evidence type="ECO:0000256" key="1">
    <source>
        <dbReference type="SAM" id="MobiDB-lite"/>
    </source>
</evidence>
<sequence length="514" mass="54174">MTITTAGPRPAGESGPDGGGDGGGGTPARDRWFPLACYATGQLVLLGWWLALHPGLMSPDTVSYVRHVTTGPWTATHSVAYDALLRLSLRVTGDLSPVTLLQTTAMSAALAHLAGALGPYGPRRRWLVAAVGCAALLPPLGAFTVTMWKDVPFTICVLFAAGTAAGIAARPRAGTRHGDGTPSGATAPDGVPAPARPRPRGRGWDPRLAALGAELLGAGLFRNNGFVVALIAAVLLVPLLPAARRWTAAVAAVAVAVPPLLMSTGYPALGVAPPPRVFAYQTVFGDLAVAYAERPGLFDRGQRELLAGIAPIDTWLRGATCHTVSRVYFDPDFDGREAERRVSEVMDLWRGLLVRAPGVILDARLCRAALAWQVGSTAGEPGGELYRFSLRDPVLPPGWEGTPVAAVMRGRPLSEGLRAAALSALDAAGAHRLEWLLWRGALWCYLCYATAALARRRTGSRAVAAVAAVVCAQQLGVLLTNTAQDFRFMVTPIIIGVLLVPTFLRETRALLSPR</sequence>
<keyword evidence="2" id="KW-0812">Transmembrane</keyword>
<proteinExistence type="predicted"/>
<evidence type="ECO:0008006" key="5">
    <source>
        <dbReference type="Google" id="ProtNLM"/>
    </source>
</evidence>
<feature type="region of interest" description="Disordered" evidence="1">
    <location>
        <begin position="171"/>
        <end position="202"/>
    </location>
</feature>
<feature type="transmembrane region" description="Helical" evidence="2">
    <location>
        <begin position="249"/>
        <end position="269"/>
    </location>
</feature>
<comment type="caution">
    <text evidence="3">The sequence shown here is derived from an EMBL/GenBank/DDBJ whole genome shotgun (WGS) entry which is preliminary data.</text>
</comment>
<feature type="transmembrane region" description="Helical" evidence="2">
    <location>
        <begin position="32"/>
        <end position="51"/>
    </location>
</feature>
<dbReference type="AlphaFoldDB" id="A0A852UWN6"/>